<evidence type="ECO:0000256" key="2">
    <source>
        <dbReference type="ARBA" id="ARBA00022448"/>
    </source>
</evidence>
<keyword evidence="3" id="KW-1003">Cell membrane</keyword>
<keyword evidence="6 7" id="KW-0472">Membrane</keyword>
<evidence type="ECO:0000256" key="1">
    <source>
        <dbReference type="ARBA" id="ARBA00004651"/>
    </source>
</evidence>
<dbReference type="AlphaFoldDB" id="A0A644WL08"/>
<dbReference type="PANTHER" id="PTHR30269">
    <property type="entry name" value="TRANSMEMBRANE PROTEIN YFCA"/>
    <property type="match status" value="1"/>
</dbReference>
<feature type="transmembrane region" description="Helical" evidence="7">
    <location>
        <begin position="139"/>
        <end position="164"/>
    </location>
</feature>
<feature type="transmembrane region" description="Helical" evidence="7">
    <location>
        <begin position="101"/>
        <end position="119"/>
    </location>
</feature>
<reference evidence="8" key="1">
    <citation type="submission" date="2019-08" db="EMBL/GenBank/DDBJ databases">
        <authorList>
            <person name="Kucharzyk K."/>
            <person name="Murdoch R.W."/>
            <person name="Higgins S."/>
            <person name="Loffler F."/>
        </authorList>
    </citation>
    <scope>NUCLEOTIDE SEQUENCE</scope>
</reference>
<evidence type="ECO:0000256" key="4">
    <source>
        <dbReference type="ARBA" id="ARBA00022692"/>
    </source>
</evidence>
<proteinExistence type="predicted"/>
<sequence>MEHSLFLWTGIFLVGIIAGFFNTIGGGGSLLVLPFLSFLGMDVAVANGTNRLAIVLQSIAGAEAYRKKGVLCFRTALPLAGITTLGSVFGTFLAITIDRQSLNLSVAAFISLMAILLVFKPEMWEKQHETRLSKAGIFLVFFAIGMYGGFIQAGVGFFLTWGLALAVGVGLVGGNAIKMVIVGLYNVISLAIFYGNGMVDIPVGLIMAGGSMVGAVIGARFAVAKGNTWIRWILAAVVIVSAVKMVFDAL</sequence>
<keyword evidence="2" id="KW-0813">Transport</keyword>
<evidence type="ECO:0000256" key="7">
    <source>
        <dbReference type="SAM" id="Phobius"/>
    </source>
</evidence>
<accession>A0A644WL08</accession>
<evidence type="ECO:0000256" key="3">
    <source>
        <dbReference type="ARBA" id="ARBA00022475"/>
    </source>
</evidence>
<dbReference type="EMBL" id="VSSQ01001049">
    <property type="protein sequence ID" value="MPM04565.1"/>
    <property type="molecule type" value="Genomic_DNA"/>
</dbReference>
<name>A0A644WL08_9ZZZZ</name>
<feature type="transmembrane region" description="Helical" evidence="7">
    <location>
        <begin position="76"/>
        <end position="95"/>
    </location>
</feature>
<keyword evidence="5 7" id="KW-1133">Transmembrane helix</keyword>
<evidence type="ECO:0000256" key="5">
    <source>
        <dbReference type="ARBA" id="ARBA00022989"/>
    </source>
</evidence>
<protein>
    <submittedName>
        <fullName evidence="8">Putative membrane transporter protein YfcA</fullName>
    </submittedName>
</protein>
<feature type="transmembrane region" description="Helical" evidence="7">
    <location>
        <begin position="229"/>
        <end position="247"/>
    </location>
</feature>
<dbReference type="GO" id="GO:0005886">
    <property type="term" value="C:plasma membrane"/>
    <property type="evidence" value="ECO:0007669"/>
    <property type="project" value="UniProtKB-SubCell"/>
</dbReference>
<evidence type="ECO:0000313" key="8">
    <source>
        <dbReference type="EMBL" id="MPM04565.1"/>
    </source>
</evidence>
<feature type="transmembrane region" description="Helical" evidence="7">
    <location>
        <begin position="6"/>
        <end position="33"/>
    </location>
</feature>
<gene>
    <name evidence="8" type="primary">yfcA_15</name>
    <name evidence="8" type="ORF">SDC9_50843</name>
</gene>
<evidence type="ECO:0000256" key="6">
    <source>
        <dbReference type="ARBA" id="ARBA00023136"/>
    </source>
</evidence>
<feature type="transmembrane region" description="Helical" evidence="7">
    <location>
        <begin position="176"/>
        <end position="194"/>
    </location>
</feature>
<comment type="caution">
    <text evidence="8">The sequence shown here is derived from an EMBL/GenBank/DDBJ whole genome shotgun (WGS) entry which is preliminary data.</text>
</comment>
<keyword evidence="4 7" id="KW-0812">Transmembrane</keyword>
<feature type="transmembrane region" description="Helical" evidence="7">
    <location>
        <begin position="201"/>
        <end position="223"/>
    </location>
</feature>
<dbReference type="InterPro" id="IPR052017">
    <property type="entry name" value="TSUP"/>
</dbReference>
<organism evidence="8">
    <name type="scientific">bioreactor metagenome</name>
    <dbReference type="NCBI Taxonomy" id="1076179"/>
    <lineage>
        <taxon>unclassified sequences</taxon>
        <taxon>metagenomes</taxon>
        <taxon>ecological metagenomes</taxon>
    </lineage>
</organism>
<dbReference type="PANTHER" id="PTHR30269:SF0">
    <property type="entry name" value="MEMBRANE TRANSPORTER PROTEIN YFCA-RELATED"/>
    <property type="match status" value="1"/>
</dbReference>
<comment type="subcellular location">
    <subcellularLocation>
        <location evidence="1">Cell membrane</location>
        <topology evidence="1">Multi-pass membrane protein</topology>
    </subcellularLocation>
</comment>
<dbReference type="Pfam" id="PF01925">
    <property type="entry name" value="TauE"/>
    <property type="match status" value="1"/>
</dbReference>
<dbReference type="InterPro" id="IPR002781">
    <property type="entry name" value="TM_pro_TauE-like"/>
</dbReference>